<dbReference type="RefSeq" id="WP_054650013.1">
    <property type="nucleotide sequence ID" value="NZ_AZFJ01000059.1"/>
</dbReference>
<evidence type="ECO:0000256" key="5">
    <source>
        <dbReference type="ARBA" id="ARBA00022692"/>
    </source>
</evidence>
<name>A0A0R1TTS4_9LACO</name>
<feature type="transmembrane region" description="Helical" evidence="8">
    <location>
        <begin position="233"/>
        <end position="251"/>
    </location>
</feature>
<dbReference type="STRING" id="1423783.FC50_GL002020"/>
<dbReference type="OrthoDB" id="2329556at2"/>
<comment type="subcellular location">
    <subcellularLocation>
        <location evidence="1 8">Cell membrane</location>
        <topology evidence="1 8">Multi-pass membrane protein</topology>
    </subcellularLocation>
</comment>
<dbReference type="PANTHER" id="PTHR30269">
    <property type="entry name" value="TRANSMEMBRANE PROTEIN YFCA"/>
    <property type="match status" value="1"/>
</dbReference>
<gene>
    <name evidence="9" type="ORF">FC50_GL002020</name>
</gene>
<keyword evidence="10" id="KW-1185">Reference proteome</keyword>
<feature type="transmembrane region" description="Helical" evidence="8">
    <location>
        <begin position="104"/>
        <end position="122"/>
    </location>
</feature>
<dbReference type="Proteomes" id="UP000051922">
    <property type="component" value="Unassembled WGS sequence"/>
</dbReference>
<dbReference type="EMBL" id="AZFJ01000059">
    <property type="protein sequence ID" value="KRL84705.1"/>
    <property type="molecule type" value="Genomic_DNA"/>
</dbReference>
<keyword evidence="4 8" id="KW-1003">Cell membrane</keyword>
<keyword evidence="7 8" id="KW-0472">Membrane</keyword>
<feature type="transmembrane region" description="Helical" evidence="8">
    <location>
        <begin position="143"/>
        <end position="169"/>
    </location>
</feature>
<evidence type="ECO:0000256" key="1">
    <source>
        <dbReference type="ARBA" id="ARBA00004651"/>
    </source>
</evidence>
<dbReference type="AlphaFoldDB" id="A0A0R1TTS4"/>
<comment type="similarity">
    <text evidence="2 8">Belongs to the 4-toluene sulfonate uptake permease (TSUP) (TC 2.A.102) family.</text>
</comment>
<comment type="caution">
    <text evidence="9">The sequence shown here is derived from an EMBL/GenBank/DDBJ whole genome shotgun (WGS) entry which is preliminary data.</text>
</comment>
<evidence type="ECO:0000256" key="2">
    <source>
        <dbReference type="ARBA" id="ARBA00009142"/>
    </source>
</evidence>
<feature type="transmembrane region" description="Helical" evidence="8">
    <location>
        <begin position="175"/>
        <end position="196"/>
    </location>
</feature>
<accession>A0A0R1TTS4</accession>
<dbReference type="Pfam" id="PF01925">
    <property type="entry name" value="TauE"/>
    <property type="match status" value="1"/>
</dbReference>
<evidence type="ECO:0000313" key="9">
    <source>
        <dbReference type="EMBL" id="KRL84705.1"/>
    </source>
</evidence>
<protein>
    <recommendedName>
        <fullName evidence="8">Probable membrane transporter protein</fullName>
    </recommendedName>
</protein>
<feature type="transmembrane region" description="Helical" evidence="8">
    <location>
        <begin position="74"/>
        <end position="98"/>
    </location>
</feature>
<keyword evidence="6 8" id="KW-1133">Transmembrane helix</keyword>
<keyword evidence="3" id="KW-0813">Transport</keyword>
<organism evidence="9 10">
    <name type="scientific">Lacticaseibacillus pantheris DSM 15945 = JCM 12539 = NBRC 106106</name>
    <dbReference type="NCBI Taxonomy" id="1423783"/>
    <lineage>
        <taxon>Bacteria</taxon>
        <taxon>Bacillati</taxon>
        <taxon>Bacillota</taxon>
        <taxon>Bacilli</taxon>
        <taxon>Lactobacillales</taxon>
        <taxon>Lactobacillaceae</taxon>
        <taxon>Lacticaseibacillus</taxon>
    </lineage>
</organism>
<dbReference type="InterPro" id="IPR052017">
    <property type="entry name" value="TSUP"/>
</dbReference>
<evidence type="ECO:0000313" key="10">
    <source>
        <dbReference type="Proteomes" id="UP000051922"/>
    </source>
</evidence>
<feature type="transmembrane region" description="Helical" evidence="8">
    <location>
        <begin position="203"/>
        <end position="221"/>
    </location>
</feature>
<evidence type="ECO:0000256" key="3">
    <source>
        <dbReference type="ARBA" id="ARBA00022448"/>
    </source>
</evidence>
<dbReference type="GO" id="GO:0005886">
    <property type="term" value="C:plasma membrane"/>
    <property type="evidence" value="ECO:0007669"/>
    <property type="project" value="UniProtKB-SubCell"/>
</dbReference>
<evidence type="ECO:0000256" key="8">
    <source>
        <dbReference type="RuleBase" id="RU363041"/>
    </source>
</evidence>
<evidence type="ECO:0000256" key="4">
    <source>
        <dbReference type="ARBA" id="ARBA00022475"/>
    </source>
</evidence>
<proteinExistence type="inferred from homology"/>
<reference evidence="9 10" key="1">
    <citation type="journal article" date="2015" name="Genome Announc.">
        <title>Expanding the biotechnology potential of lactobacilli through comparative genomics of 213 strains and associated genera.</title>
        <authorList>
            <person name="Sun Z."/>
            <person name="Harris H.M."/>
            <person name="McCann A."/>
            <person name="Guo C."/>
            <person name="Argimon S."/>
            <person name="Zhang W."/>
            <person name="Yang X."/>
            <person name="Jeffery I.B."/>
            <person name="Cooney J.C."/>
            <person name="Kagawa T.F."/>
            <person name="Liu W."/>
            <person name="Song Y."/>
            <person name="Salvetti E."/>
            <person name="Wrobel A."/>
            <person name="Rasinkangas P."/>
            <person name="Parkhill J."/>
            <person name="Rea M.C."/>
            <person name="O'Sullivan O."/>
            <person name="Ritari J."/>
            <person name="Douillard F.P."/>
            <person name="Paul Ross R."/>
            <person name="Yang R."/>
            <person name="Briner A.E."/>
            <person name="Felis G.E."/>
            <person name="de Vos W.M."/>
            <person name="Barrangou R."/>
            <person name="Klaenhammer T.R."/>
            <person name="Caufield P.W."/>
            <person name="Cui Y."/>
            <person name="Zhang H."/>
            <person name="O'Toole P.W."/>
        </authorList>
    </citation>
    <scope>NUCLEOTIDE SEQUENCE [LARGE SCALE GENOMIC DNA]</scope>
    <source>
        <strain evidence="9 10">DSM 15945</strain>
    </source>
</reference>
<sequence>MAWYWIACILLVAGVAGGLLSTMAGMASLVTYPVLLALGLPPVSANVTNTAGLVFTGIGSAISSRKELRSHQRLTMSVTVWALLGAIIGSLLLTVAPASTFEHIVPFLIALAGVLMLLAGRSKPETRAKPRPQSPRVTVAKNVAIGLVGLYIGYFGASAGVILLAILAISLDQPFAVSNAIKNFTAFVANVFSLVIYAVTTKVYWLMVIPLGAGLFIGGYAGPIVVRHVPVKLLQRVIAFGAFGLAAYFFYDAYIK</sequence>
<evidence type="ECO:0000256" key="6">
    <source>
        <dbReference type="ARBA" id="ARBA00022989"/>
    </source>
</evidence>
<keyword evidence="5 8" id="KW-0812">Transmembrane</keyword>
<dbReference type="PATRIC" id="fig|1423783.4.peg.2070"/>
<dbReference type="InterPro" id="IPR002781">
    <property type="entry name" value="TM_pro_TauE-like"/>
</dbReference>
<feature type="transmembrane region" description="Helical" evidence="8">
    <location>
        <begin position="43"/>
        <end position="62"/>
    </location>
</feature>
<evidence type="ECO:0000256" key="7">
    <source>
        <dbReference type="ARBA" id="ARBA00023136"/>
    </source>
</evidence>
<dbReference type="PANTHER" id="PTHR30269:SF0">
    <property type="entry name" value="MEMBRANE TRANSPORTER PROTEIN YFCA-RELATED"/>
    <property type="match status" value="1"/>
</dbReference>